<evidence type="ECO:0000256" key="6">
    <source>
        <dbReference type="ARBA" id="ARBA00023170"/>
    </source>
</evidence>
<keyword evidence="3 10" id="KW-1133">Transmembrane helix</keyword>
<dbReference type="PROSITE" id="PS50262">
    <property type="entry name" value="G_PROTEIN_RECEP_F1_2"/>
    <property type="match status" value="1"/>
</dbReference>
<dbReference type="PROSITE" id="PS00237">
    <property type="entry name" value="G_PROTEIN_RECEP_F1_1"/>
    <property type="match status" value="1"/>
</dbReference>
<feature type="transmembrane region" description="Helical" evidence="10">
    <location>
        <begin position="159"/>
        <end position="184"/>
    </location>
</feature>
<evidence type="ECO:0000256" key="1">
    <source>
        <dbReference type="ARBA" id="ARBA00004141"/>
    </source>
</evidence>
<accession>A0AAD8G334</accession>
<keyword evidence="4 8" id="KW-0297">G-protein coupled receptor</keyword>
<dbReference type="GO" id="GO:0016493">
    <property type="term" value="F:C-C chemokine receptor activity"/>
    <property type="evidence" value="ECO:0007669"/>
    <property type="project" value="TreeGrafter"/>
</dbReference>
<keyword evidence="7 8" id="KW-0807">Transducer</keyword>
<protein>
    <submittedName>
        <fullName evidence="12">Apelin receptor-like</fullName>
    </submittedName>
</protein>
<evidence type="ECO:0000256" key="4">
    <source>
        <dbReference type="ARBA" id="ARBA00023040"/>
    </source>
</evidence>
<keyword evidence="5 10" id="KW-0472">Membrane</keyword>
<comment type="subcellular location">
    <subcellularLocation>
        <location evidence="1">Membrane</location>
        <topology evidence="1">Multi-pass membrane protein</topology>
    </subcellularLocation>
</comment>
<comment type="caution">
    <text evidence="12">The sequence shown here is derived from an EMBL/GenBank/DDBJ whole genome shotgun (WGS) entry which is preliminary data.</text>
</comment>
<keyword evidence="2 8" id="KW-0812">Transmembrane</keyword>
<sequence length="373" mass="43241">MDYNEEATDFTENQTGLYYDYFNYTYGDIPLPEDPIITHFNTVTFIMVMYCFVFLFGTGGNIFIIYIMLRKKRKRRLADIFITHLAFADLVFLMTLPLWVVSLALNNRWPFGDFLCKFASYVISVNMFSSIFFMTCMSIDRYMTIVLSMNTRAMRVKRYTQIMIMIVWVLSVCLGTQAFFFRIVNEDHDLKYCSEVSSVAKTVFSLFTRVIAFLLPLLIITVCYSFIAIKLNRHFTRLNNEGKKQRRSIKTGLWIIAMFVISWLPFNILTTIRTLNESKYIELSSGNAYRVDRSLSFTTCLAFSNSCVNPIIYVVFDGYFQRCFLKVLPCAIAQILATRRSSLSISVSHVERDSASNKDISHGGRHQSSTEMK</sequence>
<reference evidence="12" key="1">
    <citation type="submission" date="2022-02" db="EMBL/GenBank/DDBJ databases">
        <title>Atlantic sturgeon de novo genome assembly.</title>
        <authorList>
            <person name="Stock M."/>
            <person name="Klopp C."/>
            <person name="Guiguen Y."/>
            <person name="Cabau C."/>
            <person name="Parinello H."/>
            <person name="Santidrian Yebra-Pimentel E."/>
            <person name="Kuhl H."/>
            <person name="Dirks R.P."/>
            <person name="Guessner J."/>
            <person name="Wuertz S."/>
            <person name="Du K."/>
            <person name="Schartl M."/>
        </authorList>
    </citation>
    <scope>NUCLEOTIDE SEQUENCE</scope>
    <source>
        <strain evidence="12">STURGEONOMICS-FGT-2020</strain>
        <tissue evidence="12">Whole blood</tissue>
    </source>
</reference>
<keyword evidence="13" id="KW-1185">Reference proteome</keyword>
<evidence type="ECO:0000313" key="13">
    <source>
        <dbReference type="Proteomes" id="UP001230051"/>
    </source>
</evidence>
<dbReference type="SMART" id="SM01381">
    <property type="entry name" value="7TM_GPCR_Srsx"/>
    <property type="match status" value="1"/>
</dbReference>
<evidence type="ECO:0000256" key="10">
    <source>
        <dbReference type="SAM" id="Phobius"/>
    </source>
</evidence>
<dbReference type="Pfam" id="PF00001">
    <property type="entry name" value="7tm_1"/>
    <property type="match status" value="1"/>
</dbReference>
<comment type="similarity">
    <text evidence="8">Belongs to the G-protein coupled receptor 1 family.</text>
</comment>
<evidence type="ECO:0000256" key="8">
    <source>
        <dbReference type="RuleBase" id="RU000688"/>
    </source>
</evidence>
<dbReference type="PANTHER" id="PTHR10489:SF954">
    <property type="entry name" value="G PROTEIN-COUPLED RECEPTOR 25"/>
    <property type="match status" value="1"/>
</dbReference>
<dbReference type="PRINTS" id="PR01157">
    <property type="entry name" value="P2YPURNOCPTR"/>
</dbReference>
<feature type="transmembrane region" description="Helical" evidence="10">
    <location>
        <begin position="45"/>
        <end position="69"/>
    </location>
</feature>
<feature type="transmembrane region" description="Helical" evidence="10">
    <location>
        <begin position="204"/>
        <end position="231"/>
    </location>
</feature>
<keyword evidence="6 8" id="KW-0675">Receptor</keyword>
<dbReference type="InterPro" id="IPR000276">
    <property type="entry name" value="GPCR_Rhodpsn"/>
</dbReference>
<dbReference type="GO" id="GO:0009897">
    <property type="term" value="C:external side of plasma membrane"/>
    <property type="evidence" value="ECO:0007669"/>
    <property type="project" value="TreeGrafter"/>
</dbReference>
<evidence type="ECO:0000256" key="7">
    <source>
        <dbReference type="ARBA" id="ARBA00023224"/>
    </source>
</evidence>
<dbReference type="Gene3D" id="1.20.1070.10">
    <property type="entry name" value="Rhodopsin 7-helix transmembrane proteins"/>
    <property type="match status" value="1"/>
</dbReference>
<feature type="transmembrane region" description="Helical" evidence="10">
    <location>
        <begin position="252"/>
        <end position="275"/>
    </location>
</feature>
<evidence type="ECO:0000256" key="5">
    <source>
        <dbReference type="ARBA" id="ARBA00023136"/>
    </source>
</evidence>
<organism evidence="12 13">
    <name type="scientific">Acipenser oxyrinchus oxyrinchus</name>
    <dbReference type="NCBI Taxonomy" id="40147"/>
    <lineage>
        <taxon>Eukaryota</taxon>
        <taxon>Metazoa</taxon>
        <taxon>Chordata</taxon>
        <taxon>Craniata</taxon>
        <taxon>Vertebrata</taxon>
        <taxon>Euteleostomi</taxon>
        <taxon>Actinopterygii</taxon>
        <taxon>Chondrostei</taxon>
        <taxon>Acipenseriformes</taxon>
        <taxon>Acipenseridae</taxon>
        <taxon>Acipenser</taxon>
    </lineage>
</organism>
<dbReference type="GO" id="GO:0019957">
    <property type="term" value="F:C-C chemokine binding"/>
    <property type="evidence" value="ECO:0007669"/>
    <property type="project" value="TreeGrafter"/>
</dbReference>
<evidence type="ECO:0000313" key="12">
    <source>
        <dbReference type="EMBL" id="KAK1166920.1"/>
    </source>
</evidence>
<name>A0AAD8G334_ACIOX</name>
<dbReference type="AlphaFoldDB" id="A0AAD8G334"/>
<dbReference type="PANTHER" id="PTHR10489">
    <property type="entry name" value="CELL ADHESION MOLECULE"/>
    <property type="match status" value="1"/>
</dbReference>
<feature type="domain" description="G-protein coupled receptors family 1 profile" evidence="11">
    <location>
        <begin position="60"/>
        <end position="313"/>
    </location>
</feature>
<proteinExistence type="inferred from homology"/>
<dbReference type="GO" id="GO:0060326">
    <property type="term" value="P:cell chemotaxis"/>
    <property type="evidence" value="ECO:0007669"/>
    <property type="project" value="TreeGrafter"/>
</dbReference>
<dbReference type="PRINTS" id="PR00237">
    <property type="entry name" value="GPCRRHODOPSN"/>
</dbReference>
<feature type="transmembrane region" description="Helical" evidence="10">
    <location>
        <begin position="81"/>
        <end position="106"/>
    </location>
</feature>
<dbReference type="EMBL" id="JAGXEW010000010">
    <property type="protein sequence ID" value="KAK1166920.1"/>
    <property type="molecule type" value="Genomic_DNA"/>
</dbReference>
<dbReference type="InterPro" id="IPR017452">
    <property type="entry name" value="GPCR_Rhodpsn_7TM"/>
</dbReference>
<feature type="transmembrane region" description="Helical" evidence="10">
    <location>
        <begin position="118"/>
        <end position="139"/>
    </location>
</feature>
<evidence type="ECO:0000256" key="3">
    <source>
        <dbReference type="ARBA" id="ARBA00022989"/>
    </source>
</evidence>
<dbReference type="GO" id="GO:0006955">
    <property type="term" value="P:immune response"/>
    <property type="evidence" value="ECO:0007669"/>
    <property type="project" value="TreeGrafter"/>
</dbReference>
<dbReference type="GO" id="GO:0019722">
    <property type="term" value="P:calcium-mediated signaling"/>
    <property type="evidence" value="ECO:0007669"/>
    <property type="project" value="TreeGrafter"/>
</dbReference>
<dbReference type="GO" id="GO:0007204">
    <property type="term" value="P:positive regulation of cytosolic calcium ion concentration"/>
    <property type="evidence" value="ECO:0007669"/>
    <property type="project" value="TreeGrafter"/>
</dbReference>
<evidence type="ECO:0000256" key="9">
    <source>
        <dbReference type="SAM" id="MobiDB-lite"/>
    </source>
</evidence>
<feature type="region of interest" description="Disordered" evidence="9">
    <location>
        <begin position="354"/>
        <end position="373"/>
    </location>
</feature>
<evidence type="ECO:0000256" key="2">
    <source>
        <dbReference type="ARBA" id="ARBA00022692"/>
    </source>
</evidence>
<feature type="transmembrane region" description="Helical" evidence="10">
    <location>
        <begin position="295"/>
        <end position="316"/>
    </location>
</feature>
<dbReference type="Proteomes" id="UP001230051">
    <property type="component" value="Unassembled WGS sequence"/>
</dbReference>
<evidence type="ECO:0000259" key="11">
    <source>
        <dbReference type="PROSITE" id="PS50262"/>
    </source>
</evidence>
<dbReference type="InterPro" id="IPR050119">
    <property type="entry name" value="CCR1-9-like"/>
</dbReference>
<dbReference type="SUPFAM" id="SSF81321">
    <property type="entry name" value="Family A G protein-coupled receptor-like"/>
    <property type="match status" value="1"/>
</dbReference>
<gene>
    <name evidence="12" type="primary">GPR15</name>
    <name evidence="12" type="ORF">AOXY_G11551</name>
</gene>